<feature type="transmembrane region" description="Helical" evidence="8">
    <location>
        <begin position="112"/>
        <end position="141"/>
    </location>
</feature>
<dbReference type="GO" id="GO:0005886">
    <property type="term" value="C:plasma membrane"/>
    <property type="evidence" value="ECO:0007669"/>
    <property type="project" value="UniProtKB-SubCell"/>
</dbReference>
<feature type="transmembrane region" description="Helical" evidence="8">
    <location>
        <begin position="153"/>
        <end position="171"/>
    </location>
</feature>
<dbReference type="Pfam" id="PF00953">
    <property type="entry name" value="Glycos_transf_4"/>
    <property type="match status" value="1"/>
</dbReference>
<keyword evidence="6 8" id="KW-0472">Membrane</keyword>
<sequence>MGFYLALFVGALLLALLITPLVRRIALKSGIVDAPGLRKIHSSPVPLLGGVAIYLAFTLALLGLTGWILPFYFLQLAAILFGATLMSITGFLDDKYGLPPLVKLLAQLGVGLWLIISGVQIEVFRVSVLNVLITLLWVVAITNAMNFLDNMDGLSGGVSVIAAAFFFLSAYQSGQWLVGALGATLAGAGAGFVYHNFGIFSQKSPHQIFMGDSGSLFMGFLLAACGIKLRFPNTDFVTWMVPVLVLGVPLFDITLVTLSRLRRSLPIARGGKDHTSHRLVALGLSSREAVLILWMASGALGVAALVIMGASVRDGYVVGGVVAVLAGWAVLRLEHVPLVNTNPAVKGSGKGLKNNAETTKPEIK</sequence>
<evidence type="ECO:0000313" key="9">
    <source>
        <dbReference type="EMBL" id="NWJ45968.1"/>
    </source>
</evidence>
<keyword evidence="4 8" id="KW-0812">Transmembrane</keyword>
<dbReference type="GO" id="GO:0044038">
    <property type="term" value="P:cell wall macromolecule biosynthetic process"/>
    <property type="evidence" value="ECO:0007669"/>
    <property type="project" value="TreeGrafter"/>
</dbReference>
<keyword evidence="5 8" id="KW-1133">Transmembrane helix</keyword>
<dbReference type="GO" id="GO:0071555">
    <property type="term" value="P:cell wall organization"/>
    <property type="evidence" value="ECO:0007669"/>
    <property type="project" value="TreeGrafter"/>
</dbReference>
<evidence type="ECO:0000256" key="6">
    <source>
        <dbReference type="ARBA" id="ARBA00023136"/>
    </source>
</evidence>
<evidence type="ECO:0000256" key="3">
    <source>
        <dbReference type="ARBA" id="ARBA00022679"/>
    </source>
</evidence>
<keyword evidence="2" id="KW-1003">Cell membrane</keyword>
<keyword evidence="7" id="KW-0479">Metal-binding</keyword>
<organism evidence="9 10">
    <name type="scientific">Candidatus Chlorohelix allophototropha</name>
    <dbReference type="NCBI Taxonomy" id="3003348"/>
    <lineage>
        <taxon>Bacteria</taxon>
        <taxon>Bacillati</taxon>
        <taxon>Chloroflexota</taxon>
        <taxon>Chloroflexia</taxon>
        <taxon>Candidatus Chloroheliales</taxon>
        <taxon>Candidatus Chloroheliaceae</taxon>
        <taxon>Candidatus Chlorohelix</taxon>
    </lineage>
</organism>
<feature type="binding site" evidence="7">
    <location>
        <position position="146"/>
    </location>
    <ligand>
        <name>Mg(2+)</name>
        <dbReference type="ChEBI" id="CHEBI:18420"/>
    </ligand>
</feature>
<feature type="transmembrane region" description="Helical" evidence="8">
    <location>
        <begin position="71"/>
        <end position="92"/>
    </location>
</feature>
<dbReference type="PANTHER" id="PTHR22926">
    <property type="entry name" value="PHOSPHO-N-ACETYLMURAMOYL-PENTAPEPTIDE-TRANSFERASE"/>
    <property type="match status" value="1"/>
</dbReference>
<comment type="subcellular location">
    <subcellularLocation>
        <location evidence="1">Cell membrane</location>
        <topology evidence="1">Multi-pass membrane protein</topology>
    </subcellularLocation>
</comment>
<evidence type="ECO:0000313" key="10">
    <source>
        <dbReference type="Proteomes" id="UP000521676"/>
    </source>
</evidence>
<dbReference type="Proteomes" id="UP000521676">
    <property type="component" value="Unassembled WGS sequence"/>
</dbReference>
<evidence type="ECO:0000256" key="1">
    <source>
        <dbReference type="ARBA" id="ARBA00004651"/>
    </source>
</evidence>
<gene>
    <name evidence="9" type="ORF">HXX08_08835</name>
</gene>
<feature type="transmembrane region" description="Helical" evidence="8">
    <location>
        <begin position="237"/>
        <end position="258"/>
    </location>
</feature>
<feature type="transmembrane region" description="Helical" evidence="8">
    <location>
        <begin position="177"/>
        <end position="197"/>
    </location>
</feature>
<reference evidence="9 10" key="1">
    <citation type="submission" date="2020-06" db="EMBL/GenBank/DDBJ databases">
        <title>Anoxygenic phototrophic Chloroflexota member uses a Type I reaction center.</title>
        <authorList>
            <person name="Tsuji J.M."/>
            <person name="Shaw N.A."/>
            <person name="Nagashima S."/>
            <person name="Venkiteswaran J."/>
            <person name="Schiff S.L."/>
            <person name="Hanada S."/>
            <person name="Tank M."/>
            <person name="Neufeld J.D."/>
        </authorList>
    </citation>
    <scope>NUCLEOTIDE SEQUENCE [LARGE SCALE GENOMIC DNA]</scope>
    <source>
        <strain evidence="9">L227-S17</strain>
    </source>
</reference>
<evidence type="ECO:0000256" key="4">
    <source>
        <dbReference type="ARBA" id="ARBA00022692"/>
    </source>
</evidence>
<evidence type="ECO:0000256" key="8">
    <source>
        <dbReference type="SAM" id="Phobius"/>
    </source>
</evidence>
<feature type="transmembrane region" description="Helical" evidence="8">
    <location>
        <begin position="47"/>
        <end position="64"/>
    </location>
</feature>
<evidence type="ECO:0000256" key="5">
    <source>
        <dbReference type="ARBA" id="ARBA00022989"/>
    </source>
</evidence>
<name>A0A8T7LVB1_9CHLR</name>
<feature type="transmembrane region" description="Helical" evidence="8">
    <location>
        <begin position="289"/>
        <end position="310"/>
    </location>
</feature>
<accession>A0A8T7LVB1</accession>
<dbReference type="GO" id="GO:0016780">
    <property type="term" value="F:phosphotransferase activity, for other substituted phosphate groups"/>
    <property type="evidence" value="ECO:0007669"/>
    <property type="project" value="InterPro"/>
</dbReference>
<dbReference type="EMBL" id="JACATZ010000001">
    <property type="protein sequence ID" value="NWJ45968.1"/>
    <property type="molecule type" value="Genomic_DNA"/>
</dbReference>
<evidence type="ECO:0000256" key="2">
    <source>
        <dbReference type="ARBA" id="ARBA00022475"/>
    </source>
</evidence>
<proteinExistence type="predicted"/>
<dbReference type="AlphaFoldDB" id="A0A8T7LVB1"/>
<dbReference type="InterPro" id="IPR000715">
    <property type="entry name" value="Glycosyl_transferase_4"/>
</dbReference>
<comment type="caution">
    <text evidence="9">The sequence shown here is derived from an EMBL/GenBank/DDBJ whole genome shotgun (WGS) entry which is preliminary data.</text>
</comment>
<keyword evidence="3 9" id="KW-0808">Transferase</keyword>
<feature type="transmembrane region" description="Helical" evidence="8">
    <location>
        <begin position="316"/>
        <end position="333"/>
    </location>
</feature>
<keyword evidence="7" id="KW-0460">Magnesium</keyword>
<protein>
    <submittedName>
        <fullName evidence="9">Undecaprenyl/decaprenyl-phosphate alpha-N-acetylglucosaminyl 1-phosphate transferase</fullName>
    </submittedName>
</protein>
<evidence type="ECO:0000256" key="7">
    <source>
        <dbReference type="PIRSR" id="PIRSR600715-1"/>
    </source>
</evidence>
<dbReference type="CDD" id="cd06853">
    <property type="entry name" value="GT_WecA_like"/>
    <property type="match status" value="1"/>
</dbReference>
<dbReference type="PANTHER" id="PTHR22926:SF3">
    <property type="entry name" value="UNDECAPRENYL-PHOSPHATE ALPHA-N-ACETYLGLUCOSAMINYL 1-PHOSPHATE TRANSFERASE"/>
    <property type="match status" value="1"/>
</dbReference>
<feature type="binding site" evidence="7">
    <location>
        <position position="212"/>
    </location>
    <ligand>
        <name>Mg(2+)</name>
        <dbReference type="ChEBI" id="CHEBI:18420"/>
    </ligand>
</feature>
<dbReference type="GO" id="GO:0009103">
    <property type="term" value="P:lipopolysaccharide biosynthetic process"/>
    <property type="evidence" value="ECO:0007669"/>
    <property type="project" value="TreeGrafter"/>
</dbReference>
<comment type="cofactor">
    <cofactor evidence="7">
        <name>Mg(2+)</name>
        <dbReference type="ChEBI" id="CHEBI:18420"/>
    </cofactor>
</comment>
<dbReference type="GO" id="GO:0046872">
    <property type="term" value="F:metal ion binding"/>
    <property type="evidence" value="ECO:0007669"/>
    <property type="project" value="UniProtKB-KW"/>
</dbReference>